<dbReference type="Proteomes" id="UP001148299">
    <property type="component" value="Unassembled WGS sequence"/>
</dbReference>
<sequence length="97" mass="10312">MPGAWDQQREQELLLAIDATHTIDWAAVSKELGDTSINALRKHINVVKQLQKNTDDAKPTAATKASTASTAKKPAKRAAKPAASKAAESTAEDTDSD</sequence>
<reference evidence="2" key="2">
    <citation type="journal article" date="2023" name="IMA Fungus">
        <title>Comparative genomic study of the Penicillium genus elucidates a diverse pangenome and 15 lateral gene transfer events.</title>
        <authorList>
            <person name="Petersen C."/>
            <person name="Sorensen T."/>
            <person name="Nielsen M.R."/>
            <person name="Sondergaard T.E."/>
            <person name="Sorensen J.L."/>
            <person name="Fitzpatrick D.A."/>
            <person name="Frisvad J.C."/>
            <person name="Nielsen K.L."/>
        </authorList>
    </citation>
    <scope>NUCLEOTIDE SEQUENCE</scope>
    <source>
        <strain evidence="2">IBT 35675</strain>
    </source>
</reference>
<proteinExistence type="predicted"/>
<reference evidence="2" key="1">
    <citation type="submission" date="2022-12" db="EMBL/GenBank/DDBJ databases">
        <authorList>
            <person name="Petersen C."/>
        </authorList>
    </citation>
    <scope>NUCLEOTIDE SEQUENCE</scope>
    <source>
        <strain evidence="2">IBT 35675</strain>
    </source>
</reference>
<evidence type="ECO:0008006" key="4">
    <source>
        <dbReference type="Google" id="ProtNLM"/>
    </source>
</evidence>
<protein>
    <recommendedName>
        <fullName evidence="4">Myb-like domain-containing protein</fullName>
    </recommendedName>
</protein>
<organism evidence="2 3">
    <name type="scientific">Penicillium brevicompactum</name>
    <dbReference type="NCBI Taxonomy" id="5074"/>
    <lineage>
        <taxon>Eukaryota</taxon>
        <taxon>Fungi</taxon>
        <taxon>Dikarya</taxon>
        <taxon>Ascomycota</taxon>
        <taxon>Pezizomycotina</taxon>
        <taxon>Eurotiomycetes</taxon>
        <taxon>Eurotiomycetidae</taxon>
        <taxon>Eurotiales</taxon>
        <taxon>Aspergillaceae</taxon>
        <taxon>Penicillium</taxon>
    </lineage>
</organism>
<keyword evidence="3" id="KW-1185">Reference proteome</keyword>
<evidence type="ECO:0000313" key="3">
    <source>
        <dbReference type="Proteomes" id="UP001148299"/>
    </source>
</evidence>
<feature type="region of interest" description="Disordered" evidence="1">
    <location>
        <begin position="51"/>
        <end position="97"/>
    </location>
</feature>
<name>A0A9W9RCW9_PENBR</name>
<evidence type="ECO:0000313" key="2">
    <source>
        <dbReference type="EMBL" id="KAJ5357711.1"/>
    </source>
</evidence>
<dbReference type="AlphaFoldDB" id="A0A9W9RCW9"/>
<feature type="compositionally biased region" description="Low complexity" evidence="1">
    <location>
        <begin position="80"/>
        <end position="89"/>
    </location>
</feature>
<comment type="caution">
    <text evidence="2">The sequence shown here is derived from an EMBL/GenBank/DDBJ whole genome shotgun (WGS) entry which is preliminary data.</text>
</comment>
<gene>
    <name evidence="2" type="ORF">N7541_004869</name>
</gene>
<dbReference type="EMBL" id="JAPZBR010000003">
    <property type="protein sequence ID" value="KAJ5357711.1"/>
    <property type="molecule type" value="Genomic_DNA"/>
</dbReference>
<feature type="compositionally biased region" description="Low complexity" evidence="1">
    <location>
        <begin position="59"/>
        <end position="72"/>
    </location>
</feature>
<accession>A0A9W9RCW9</accession>
<evidence type="ECO:0000256" key="1">
    <source>
        <dbReference type="SAM" id="MobiDB-lite"/>
    </source>
</evidence>